<dbReference type="PANTHER" id="PTHR21496">
    <property type="entry name" value="FERREDOXIN-RELATED"/>
    <property type="match status" value="1"/>
</dbReference>
<dbReference type="AlphaFoldDB" id="A0A917VNL2"/>
<dbReference type="InterPro" id="IPR019251">
    <property type="entry name" value="DUF2231_TM"/>
</dbReference>
<dbReference type="RefSeq" id="WP_229691372.1">
    <property type="nucleotide sequence ID" value="NZ_BMNT01000026.1"/>
</dbReference>
<keyword evidence="8" id="KW-1185">Reference proteome</keyword>
<dbReference type="CDD" id="cd03467">
    <property type="entry name" value="Rieske"/>
    <property type="match status" value="1"/>
</dbReference>
<keyword evidence="5" id="KW-1133">Transmembrane helix</keyword>
<feature type="transmembrane region" description="Helical" evidence="5">
    <location>
        <begin position="167"/>
        <end position="187"/>
    </location>
</feature>
<evidence type="ECO:0000313" key="8">
    <source>
        <dbReference type="Proteomes" id="UP000645217"/>
    </source>
</evidence>
<evidence type="ECO:0000256" key="1">
    <source>
        <dbReference type="ARBA" id="ARBA00022714"/>
    </source>
</evidence>
<gene>
    <name evidence="7" type="ORF">GCM10007964_46360</name>
</gene>
<dbReference type="PANTHER" id="PTHR21496:SF23">
    <property type="entry name" value="3-PHENYLPROPIONATE_CINNAMIC ACID DIOXYGENASE FERREDOXIN SUBUNIT"/>
    <property type="match status" value="1"/>
</dbReference>
<keyword evidence="3" id="KW-0408">Iron</keyword>
<feature type="transmembrane region" description="Helical" evidence="5">
    <location>
        <begin position="134"/>
        <end position="155"/>
    </location>
</feature>
<keyword evidence="1" id="KW-0001">2Fe-2S</keyword>
<dbReference type="GO" id="GO:0004497">
    <property type="term" value="F:monooxygenase activity"/>
    <property type="evidence" value="ECO:0007669"/>
    <property type="project" value="UniProtKB-ARBA"/>
</dbReference>
<reference evidence="7" key="1">
    <citation type="journal article" date="2014" name="Int. J. Syst. Evol. Microbiol.">
        <title>Complete genome sequence of Corynebacterium casei LMG S-19264T (=DSM 44701T), isolated from a smear-ripened cheese.</title>
        <authorList>
            <consortium name="US DOE Joint Genome Institute (JGI-PGF)"/>
            <person name="Walter F."/>
            <person name="Albersmeier A."/>
            <person name="Kalinowski J."/>
            <person name="Ruckert C."/>
        </authorList>
    </citation>
    <scope>NUCLEOTIDE SEQUENCE</scope>
    <source>
        <strain evidence="7">JCM 13064</strain>
    </source>
</reference>
<evidence type="ECO:0000313" key="7">
    <source>
        <dbReference type="EMBL" id="GGK98990.1"/>
    </source>
</evidence>
<keyword evidence="5" id="KW-0812">Transmembrane</keyword>
<feature type="domain" description="Rieske" evidence="6">
    <location>
        <begin position="208"/>
        <end position="307"/>
    </location>
</feature>
<keyword evidence="2" id="KW-0479">Metal-binding</keyword>
<dbReference type="GO" id="GO:0046872">
    <property type="term" value="F:metal ion binding"/>
    <property type="evidence" value="ECO:0007669"/>
    <property type="project" value="UniProtKB-KW"/>
</dbReference>
<proteinExistence type="predicted"/>
<evidence type="ECO:0000256" key="3">
    <source>
        <dbReference type="ARBA" id="ARBA00023004"/>
    </source>
</evidence>
<dbReference type="Proteomes" id="UP000645217">
    <property type="component" value="Unassembled WGS sequence"/>
</dbReference>
<evidence type="ECO:0000256" key="4">
    <source>
        <dbReference type="ARBA" id="ARBA00023014"/>
    </source>
</evidence>
<name>A0A917VNL2_9ACTN</name>
<accession>A0A917VNL2</accession>
<dbReference type="Pfam" id="PF00355">
    <property type="entry name" value="Rieske"/>
    <property type="match status" value="1"/>
</dbReference>
<dbReference type="InterPro" id="IPR017941">
    <property type="entry name" value="Rieske_2Fe-2S"/>
</dbReference>
<dbReference type="Pfam" id="PF09990">
    <property type="entry name" value="DUF2231"/>
    <property type="match status" value="1"/>
</dbReference>
<dbReference type="GO" id="GO:0016705">
    <property type="term" value="F:oxidoreductase activity, acting on paired donors, with incorporation or reduction of molecular oxygen"/>
    <property type="evidence" value="ECO:0007669"/>
    <property type="project" value="UniProtKB-ARBA"/>
</dbReference>
<dbReference type="Gene3D" id="2.102.10.10">
    <property type="entry name" value="Rieske [2Fe-2S] iron-sulphur domain"/>
    <property type="match status" value="1"/>
</dbReference>
<dbReference type="EMBL" id="BMNT01000026">
    <property type="protein sequence ID" value="GGK98990.1"/>
    <property type="molecule type" value="Genomic_DNA"/>
</dbReference>
<dbReference type="GO" id="GO:0051537">
    <property type="term" value="F:2 iron, 2 sulfur cluster binding"/>
    <property type="evidence" value="ECO:0007669"/>
    <property type="project" value="UniProtKB-KW"/>
</dbReference>
<dbReference type="SUPFAM" id="SSF50022">
    <property type="entry name" value="ISP domain"/>
    <property type="match status" value="1"/>
</dbReference>
<reference evidence="7" key="2">
    <citation type="submission" date="2020-09" db="EMBL/GenBank/DDBJ databases">
        <authorList>
            <person name="Sun Q."/>
            <person name="Ohkuma M."/>
        </authorList>
    </citation>
    <scope>NUCLEOTIDE SEQUENCE</scope>
    <source>
        <strain evidence="7">JCM 13064</strain>
    </source>
</reference>
<protein>
    <recommendedName>
        <fullName evidence="6">Rieske domain-containing protein</fullName>
    </recommendedName>
</protein>
<evidence type="ECO:0000259" key="6">
    <source>
        <dbReference type="PROSITE" id="PS51296"/>
    </source>
</evidence>
<feature type="transmembrane region" description="Helical" evidence="5">
    <location>
        <begin position="104"/>
        <end position="122"/>
    </location>
</feature>
<evidence type="ECO:0000256" key="5">
    <source>
        <dbReference type="SAM" id="Phobius"/>
    </source>
</evidence>
<dbReference type="InterPro" id="IPR036922">
    <property type="entry name" value="Rieske_2Fe-2S_sf"/>
</dbReference>
<keyword evidence="5" id="KW-0472">Membrane</keyword>
<evidence type="ECO:0000256" key="2">
    <source>
        <dbReference type="ARBA" id="ARBA00022723"/>
    </source>
</evidence>
<organism evidence="7 8">
    <name type="scientific">Sphaerisporangium melleum</name>
    <dbReference type="NCBI Taxonomy" id="321316"/>
    <lineage>
        <taxon>Bacteria</taxon>
        <taxon>Bacillati</taxon>
        <taxon>Actinomycetota</taxon>
        <taxon>Actinomycetes</taxon>
        <taxon>Streptosporangiales</taxon>
        <taxon>Streptosporangiaceae</taxon>
        <taxon>Sphaerisporangium</taxon>
    </lineage>
</organism>
<comment type="caution">
    <text evidence="7">The sequence shown here is derived from an EMBL/GenBank/DDBJ whole genome shotgun (WGS) entry which is preliminary data.</text>
</comment>
<keyword evidence="4" id="KW-0411">Iron-sulfur</keyword>
<dbReference type="PROSITE" id="PS51296">
    <property type="entry name" value="RIESKE"/>
    <property type="match status" value="1"/>
</dbReference>
<sequence length="314" mass="33493">MEETSKSINSRRRTLRESLGLARVSLPVGVTDRVEHMKGLDRVIIPLAKFVRGRLPLGSPVRDLLHGVPTGHPLHPPLATVSLGCFTATAVLDVMDVDPRASQAVLATGIVTALPAAAAGITDWSVLHLEQQRVGLIHTLANVTGLGLYAGSFLLRLSGRHRAARALAFAGLGAVGIGGNLGGHLAYRMAAGPSHAEQTTHLVPLGWHDLCRLWDLPDGRPVTRRLGYIHLFVLRHGTTVKVLADRCSHLAGPLHQGRLVLDGDEACVVCPWHGSTFRLEDGGVVHGPATAPQPSFEVNVRGDGIVQVRPRQVA</sequence>